<dbReference type="PRINTS" id="PR00455">
    <property type="entry name" value="HTHTETR"/>
</dbReference>
<dbReference type="InterPro" id="IPR001647">
    <property type="entry name" value="HTH_TetR"/>
</dbReference>
<evidence type="ECO:0000313" key="5">
    <source>
        <dbReference type="Proteomes" id="UP000192907"/>
    </source>
</evidence>
<keyword evidence="5" id="KW-1185">Reference proteome</keyword>
<reference evidence="5" key="1">
    <citation type="submission" date="2017-04" db="EMBL/GenBank/DDBJ databases">
        <authorList>
            <person name="Varghese N."/>
            <person name="Submissions S."/>
        </authorList>
    </citation>
    <scope>NUCLEOTIDE SEQUENCE [LARGE SCALE GENOMIC DNA]</scope>
    <source>
        <strain evidence="5">RKEM611</strain>
    </source>
</reference>
<evidence type="ECO:0000259" key="3">
    <source>
        <dbReference type="PROSITE" id="PS50977"/>
    </source>
</evidence>
<dbReference type="Gene3D" id="1.10.357.10">
    <property type="entry name" value="Tetracycline Repressor, domain 2"/>
    <property type="match status" value="1"/>
</dbReference>
<evidence type="ECO:0000256" key="2">
    <source>
        <dbReference type="PROSITE-ProRule" id="PRU00335"/>
    </source>
</evidence>
<dbReference type="InterPro" id="IPR050109">
    <property type="entry name" value="HTH-type_TetR-like_transc_reg"/>
</dbReference>
<organism evidence="4 5">
    <name type="scientific">Pseudobacteriovorax antillogorgiicola</name>
    <dbReference type="NCBI Taxonomy" id="1513793"/>
    <lineage>
        <taxon>Bacteria</taxon>
        <taxon>Pseudomonadati</taxon>
        <taxon>Bdellovibrionota</taxon>
        <taxon>Oligoflexia</taxon>
        <taxon>Oligoflexales</taxon>
        <taxon>Pseudobacteriovoracaceae</taxon>
        <taxon>Pseudobacteriovorax</taxon>
    </lineage>
</organism>
<evidence type="ECO:0000313" key="4">
    <source>
        <dbReference type="EMBL" id="SMF07684.1"/>
    </source>
</evidence>
<dbReference type="SUPFAM" id="SSF48498">
    <property type="entry name" value="Tetracyclin repressor-like, C-terminal domain"/>
    <property type="match status" value="1"/>
</dbReference>
<dbReference type="GO" id="GO:0000976">
    <property type="term" value="F:transcription cis-regulatory region binding"/>
    <property type="evidence" value="ECO:0007669"/>
    <property type="project" value="TreeGrafter"/>
</dbReference>
<dbReference type="PANTHER" id="PTHR30055">
    <property type="entry name" value="HTH-TYPE TRANSCRIPTIONAL REGULATOR RUTR"/>
    <property type="match status" value="1"/>
</dbReference>
<protein>
    <submittedName>
        <fullName evidence="4">Transcriptional regulator, TetR family</fullName>
    </submittedName>
</protein>
<dbReference type="PROSITE" id="PS50977">
    <property type="entry name" value="HTH_TETR_2"/>
    <property type="match status" value="1"/>
</dbReference>
<dbReference type="STRING" id="1513793.SAMN06296036_104232"/>
<name>A0A1Y6BK85_9BACT</name>
<evidence type="ECO:0000256" key="1">
    <source>
        <dbReference type="ARBA" id="ARBA00023125"/>
    </source>
</evidence>
<dbReference type="GO" id="GO:0003700">
    <property type="term" value="F:DNA-binding transcription factor activity"/>
    <property type="evidence" value="ECO:0007669"/>
    <property type="project" value="TreeGrafter"/>
</dbReference>
<dbReference type="SUPFAM" id="SSF46689">
    <property type="entry name" value="Homeodomain-like"/>
    <property type="match status" value="1"/>
</dbReference>
<dbReference type="InterPro" id="IPR009057">
    <property type="entry name" value="Homeodomain-like_sf"/>
</dbReference>
<dbReference type="RefSeq" id="WP_159455217.1">
    <property type="nucleotide sequence ID" value="NZ_FWZT01000004.1"/>
</dbReference>
<accession>A0A1Y6BK85</accession>
<sequence length="207" mass="23628">MSYVKKEKATDKLKAAAISLFAEKGFHETSVRDIARQAGVNPSLINYHFGGKEDLYRSILEESGNESALRFNRILSEIDSRDEFGFRFKMLVEELVRANFDNFDVQRIIDQVIRNKGDIGEEVFREKHLKILEDFVLFIRSAQDKGFANKETDARLAALLVVAFIRNLGLMREALKSFIDIDIETPEAQKDIVDTLLRLVLTGLKAD</sequence>
<proteinExistence type="predicted"/>
<dbReference type="PANTHER" id="PTHR30055:SF226">
    <property type="entry name" value="HTH-TYPE TRANSCRIPTIONAL REGULATOR PKSA"/>
    <property type="match status" value="1"/>
</dbReference>
<dbReference type="Pfam" id="PF00440">
    <property type="entry name" value="TetR_N"/>
    <property type="match status" value="1"/>
</dbReference>
<dbReference type="InterPro" id="IPR036271">
    <property type="entry name" value="Tet_transcr_reg_TetR-rel_C_sf"/>
</dbReference>
<gene>
    <name evidence="4" type="ORF">SAMN06296036_104232</name>
</gene>
<dbReference type="AlphaFoldDB" id="A0A1Y6BK85"/>
<dbReference type="Proteomes" id="UP000192907">
    <property type="component" value="Unassembled WGS sequence"/>
</dbReference>
<feature type="DNA-binding region" description="H-T-H motif" evidence="2">
    <location>
        <begin position="30"/>
        <end position="49"/>
    </location>
</feature>
<feature type="domain" description="HTH tetR-type" evidence="3">
    <location>
        <begin position="7"/>
        <end position="67"/>
    </location>
</feature>
<keyword evidence="1 2" id="KW-0238">DNA-binding</keyword>
<dbReference type="EMBL" id="FWZT01000004">
    <property type="protein sequence ID" value="SMF07684.1"/>
    <property type="molecule type" value="Genomic_DNA"/>
</dbReference>